<dbReference type="PANTHER" id="PTHR36216:SF1">
    <property type="entry name" value="HTH ARSR-TYPE DOMAIN-CONTAINING PROTEIN"/>
    <property type="match status" value="1"/>
</dbReference>
<dbReference type="PANTHER" id="PTHR36216">
    <property type="entry name" value="TRANSCRIPTIONAL REGULATOR, TRMB"/>
    <property type="match status" value="1"/>
</dbReference>
<dbReference type="Gene3D" id="1.10.10.10">
    <property type="entry name" value="Winged helix-like DNA-binding domain superfamily/Winged helix DNA-binding domain"/>
    <property type="match status" value="2"/>
</dbReference>
<keyword evidence="3" id="KW-1185">Reference proteome</keyword>
<organism evidence="2 3">
    <name type="scientific">Halospeciosus flavus</name>
    <dbReference type="NCBI Taxonomy" id="3032283"/>
    <lineage>
        <taxon>Archaea</taxon>
        <taxon>Methanobacteriati</taxon>
        <taxon>Methanobacteriota</taxon>
        <taxon>Stenosarchaea group</taxon>
        <taxon>Halobacteria</taxon>
        <taxon>Halobacteriales</taxon>
        <taxon>Halobacteriaceae</taxon>
        <taxon>Halospeciosus</taxon>
    </lineage>
</organism>
<dbReference type="RefSeq" id="WP_279527556.1">
    <property type="nucleotide sequence ID" value="NZ_CP122312.1"/>
</dbReference>
<dbReference type="Pfam" id="PF12840">
    <property type="entry name" value="HTH_20"/>
    <property type="match status" value="1"/>
</dbReference>
<dbReference type="EMBL" id="JBHTAR010000011">
    <property type="protein sequence ID" value="MFC7200791.1"/>
    <property type="molecule type" value="Genomic_DNA"/>
</dbReference>
<sequence length="170" mass="19735">MSETRSRISRYVRTHPGVHFNELVRELDLATGQVQYHLKQLRAADELLAESLYGQTHYYPPGYDEWERGALALLRRETSRDVLFALLEGGPERPQQVAEDLNIARSTLEWHLDRLVERDLVEKRRDERNRVTLALTRPAETATLLDVISPSLPERMVDRFERLVDSLLSS</sequence>
<dbReference type="Proteomes" id="UP001596447">
    <property type="component" value="Unassembled WGS sequence"/>
</dbReference>
<protein>
    <submittedName>
        <fullName evidence="2">Winged helix-turn-helix transcriptional regulator</fullName>
    </submittedName>
</protein>
<name>A0ABD5Z6J6_9EURY</name>
<dbReference type="InterPro" id="IPR056504">
    <property type="entry name" value="HTH_HVO_0163_N"/>
</dbReference>
<dbReference type="SUPFAM" id="SSF46785">
    <property type="entry name" value="Winged helix' DNA-binding domain"/>
    <property type="match status" value="2"/>
</dbReference>
<feature type="domain" description="HVO-0163 N-terminal HTH" evidence="1">
    <location>
        <begin position="2"/>
        <end position="71"/>
    </location>
</feature>
<proteinExistence type="predicted"/>
<gene>
    <name evidence="2" type="ORF">ACFQJ9_15470</name>
</gene>
<dbReference type="InterPro" id="IPR036390">
    <property type="entry name" value="WH_DNA-bd_sf"/>
</dbReference>
<comment type="caution">
    <text evidence="2">The sequence shown here is derived from an EMBL/GenBank/DDBJ whole genome shotgun (WGS) entry which is preliminary data.</text>
</comment>
<evidence type="ECO:0000259" key="1">
    <source>
        <dbReference type="Pfam" id="PF24266"/>
    </source>
</evidence>
<reference evidence="2 3" key="1">
    <citation type="journal article" date="2019" name="Int. J. Syst. Evol. Microbiol.">
        <title>The Global Catalogue of Microorganisms (GCM) 10K type strain sequencing project: providing services to taxonomists for standard genome sequencing and annotation.</title>
        <authorList>
            <consortium name="The Broad Institute Genomics Platform"/>
            <consortium name="The Broad Institute Genome Sequencing Center for Infectious Disease"/>
            <person name="Wu L."/>
            <person name="Ma J."/>
        </authorList>
    </citation>
    <scope>NUCLEOTIDE SEQUENCE [LARGE SCALE GENOMIC DNA]</scope>
    <source>
        <strain evidence="2 3">XZGYJ-43</strain>
    </source>
</reference>
<dbReference type="CDD" id="cd00090">
    <property type="entry name" value="HTH_ARSR"/>
    <property type="match status" value="1"/>
</dbReference>
<evidence type="ECO:0000313" key="2">
    <source>
        <dbReference type="EMBL" id="MFC7200791.1"/>
    </source>
</evidence>
<evidence type="ECO:0000313" key="3">
    <source>
        <dbReference type="Proteomes" id="UP001596447"/>
    </source>
</evidence>
<dbReference type="InterPro" id="IPR011991">
    <property type="entry name" value="ArsR-like_HTH"/>
</dbReference>
<dbReference type="Pfam" id="PF24266">
    <property type="entry name" value="HTH_HVO_0163_N"/>
    <property type="match status" value="1"/>
</dbReference>
<dbReference type="AlphaFoldDB" id="A0ABD5Z6J6"/>
<accession>A0ABD5Z6J6</accession>
<dbReference type="InterPro" id="IPR036388">
    <property type="entry name" value="WH-like_DNA-bd_sf"/>
</dbReference>